<proteinExistence type="predicted"/>
<accession>A0ABN9U5L3</accession>
<evidence type="ECO:0000313" key="2">
    <source>
        <dbReference type="Proteomes" id="UP001189429"/>
    </source>
</evidence>
<dbReference type="EMBL" id="CAUYUJ010015430">
    <property type="protein sequence ID" value="CAK0853845.1"/>
    <property type="molecule type" value="Genomic_DNA"/>
</dbReference>
<feature type="non-terminal residue" evidence="1">
    <location>
        <position position="1"/>
    </location>
</feature>
<name>A0ABN9U5L3_9DINO</name>
<organism evidence="1 2">
    <name type="scientific">Prorocentrum cordatum</name>
    <dbReference type="NCBI Taxonomy" id="2364126"/>
    <lineage>
        <taxon>Eukaryota</taxon>
        <taxon>Sar</taxon>
        <taxon>Alveolata</taxon>
        <taxon>Dinophyceae</taxon>
        <taxon>Prorocentrales</taxon>
        <taxon>Prorocentraceae</taxon>
        <taxon>Prorocentrum</taxon>
    </lineage>
</organism>
<dbReference type="Proteomes" id="UP001189429">
    <property type="component" value="Unassembled WGS sequence"/>
</dbReference>
<reference evidence="1" key="1">
    <citation type="submission" date="2023-10" db="EMBL/GenBank/DDBJ databases">
        <authorList>
            <person name="Chen Y."/>
            <person name="Shah S."/>
            <person name="Dougan E. K."/>
            <person name="Thang M."/>
            <person name="Chan C."/>
        </authorList>
    </citation>
    <scope>NUCLEOTIDE SEQUENCE [LARGE SCALE GENOMIC DNA]</scope>
</reference>
<sequence>AARGLLVWRARGPATEPAGEERACRVRRKLVLRTTGLRERCAQGREWLQVDPVWAPGRAEPLTGPSWVLLAGDDAGAEGPLLVAKGYLAKPRKQRR</sequence>
<keyword evidence="2" id="KW-1185">Reference proteome</keyword>
<protein>
    <submittedName>
        <fullName evidence="1">Uncharacterized protein</fullName>
    </submittedName>
</protein>
<evidence type="ECO:0000313" key="1">
    <source>
        <dbReference type="EMBL" id="CAK0853845.1"/>
    </source>
</evidence>
<gene>
    <name evidence="1" type="ORF">PCOR1329_LOCUS45192</name>
</gene>
<comment type="caution">
    <text evidence="1">The sequence shown here is derived from an EMBL/GenBank/DDBJ whole genome shotgun (WGS) entry which is preliminary data.</text>
</comment>